<gene>
    <name evidence="3" type="ORF">BGZ65_000403</name>
</gene>
<organism evidence="3 4">
    <name type="scientific">Modicella reniformis</name>
    <dbReference type="NCBI Taxonomy" id="1440133"/>
    <lineage>
        <taxon>Eukaryota</taxon>
        <taxon>Fungi</taxon>
        <taxon>Fungi incertae sedis</taxon>
        <taxon>Mucoromycota</taxon>
        <taxon>Mortierellomycotina</taxon>
        <taxon>Mortierellomycetes</taxon>
        <taxon>Mortierellales</taxon>
        <taxon>Mortierellaceae</taxon>
        <taxon>Modicella</taxon>
    </lineage>
</organism>
<feature type="region of interest" description="Disordered" evidence="1">
    <location>
        <begin position="581"/>
        <end position="600"/>
    </location>
</feature>
<evidence type="ECO:0000259" key="2">
    <source>
        <dbReference type="Pfam" id="PF02541"/>
    </source>
</evidence>
<dbReference type="GO" id="GO:0006357">
    <property type="term" value="P:regulation of transcription by RNA polymerase II"/>
    <property type="evidence" value="ECO:0007669"/>
    <property type="project" value="TreeGrafter"/>
</dbReference>
<feature type="domain" description="Ppx/GppA phosphatase N-terminal" evidence="2">
    <location>
        <begin position="76"/>
        <end position="374"/>
    </location>
</feature>
<dbReference type="InterPro" id="IPR050273">
    <property type="entry name" value="GppA/Ppx_hydrolase"/>
</dbReference>
<reference evidence="3" key="1">
    <citation type="journal article" date="2020" name="Fungal Divers.">
        <title>Resolving the Mortierellaceae phylogeny through synthesis of multi-gene phylogenetics and phylogenomics.</title>
        <authorList>
            <person name="Vandepol N."/>
            <person name="Liber J."/>
            <person name="Desiro A."/>
            <person name="Na H."/>
            <person name="Kennedy M."/>
            <person name="Barry K."/>
            <person name="Grigoriev I.V."/>
            <person name="Miller A.N."/>
            <person name="O'Donnell K."/>
            <person name="Stajich J.E."/>
            <person name="Bonito G."/>
        </authorList>
    </citation>
    <scope>NUCLEOTIDE SEQUENCE</scope>
    <source>
        <strain evidence="3">MES-2147</strain>
    </source>
</reference>
<evidence type="ECO:0000256" key="1">
    <source>
        <dbReference type="SAM" id="MobiDB-lite"/>
    </source>
</evidence>
<comment type="caution">
    <text evidence="3">The sequence shown here is derived from an EMBL/GenBank/DDBJ whole genome shotgun (WGS) entry which is preliminary data.</text>
</comment>
<dbReference type="PANTHER" id="PTHR30005:SF0">
    <property type="entry name" value="RETROGRADE REGULATION PROTEIN 2"/>
    <property type="match status" value="1"/>
</dbReference>
<keyword evidence="4" id="KW-1185">Reference proteome</keyword>
<dbReference type="PANTHER" id="PTHR30005">
    <property type="entry name" value="EXOPOLYPHOSPHATASE"/>
    <property type="match status" value="1"/>
</dbReference>
<name>A0A9P6M1C7_9FUNG</name>
<dbReference type="SUPFAM" id="SSF53067">
    <property type="entry name" value="Actin-like ATPase domain"/>
    <property type="match status" value="2"/>
</dbReference>
<dbReference type="Gene3D" id="3.30.420.150">
    <property type="entry name" value="Exopolyphosphatase. Domain 2"/>
    <property type="match status" value="1"/>
</dbReference>
<proteinExistence type="predicted"/>
<dbReference type="Proteomes" id="UP000749646">
    <property type="component" value="Unassembled WGS sequence"/>
</dbReference>
<evidence type="ECO:0000313" key="3">
    <source>
        <dbReference type="EMBL" id="KAF9959434.1"/>
    </source>
</evidence>
<dbReference type="FunFam" id="3.30.420.40:FF:000191">
    <property type="entry name" value="Retrograde regulation protein 2"/>
    <property type="match status" value="1"/>
</dbReference>
<feature type="region of interest" description="Disordered" evidence="1">
    <location>
        <begin position="61"/>
        <end position="81"/>
    </location>
</feature>
<sequence length="600" mass="66006">MLQRILRHLRRNKAELAIVDMGSNGIRFGIISSLDRHLPVLFEERASISLFAAQFSDENEEALQQDDSSQGDASKKTSERQPISEEIIVQVENTFKRWKELCDLAKVKQVRVIATEATRTAPNSEEFQKRIYVATGWKVDLLSKAEEANIGAMGVMASYHTVKGLFMDLGGGSVQLNYIVRESKGGAKSVAKSSDEAKSWPYGAAALSKRLNDCGTDIAAKDKIFDEMKDAFAQGLNAIGIPDDIEEQSKNEGGYRMYLSGGGFRALGYLLMARKMDKEVSKHGKNDEDSRRYPIPIINGFMATREELEKVVEEHRYLAPEEVKTSFRVSKRRAKMIPACAMLMAAVMDAIKIKEVLFSEGGVRQGKCFSMLKEEVQNKDPAVEAVKAFVKASGGEQAPLTDKDIDSITHFVSKAVPTIDSSKCPEEDRAALQSFIDSYPRLIPLLVMVMNCYIHVLAERHEGDLADPDMVDAVKKLIPGGKVARQVVKYLGGVLGIAGLCAPFPGMATKLLLPSNKYLTTDSTSEEADESLNQVVILSASDLNAMVAIHMEKSHRLLVSPVFQEAIEDLGETAKKFVGFTGEHSNNDDSSKGKGKGKDH</sequence>
<evidence type="ECO:0000313" key="4">
    <source>
        <dbReference type="Proteomes" id="UP000749646"/>
    </source>
</evidence>
<accession>A0A9P6M1C7</accession>
<dbReference type="InterPro" id="IPR043129">
    <property type="entry name" value="ATPase_NBD"/>
</dbReference>
<dbReference type="InterPro" id="IPR003695">
    <property type="entry name" value="Ppx_GppA_N"/>
</dbReference>
<feature type="compositionally biased region" description="Basic and acidic residues" evidence="1">
    <location>
        <begin position="585"/>
        <end position="600"/>
    </location>
</feature>
<dbReference type="AlphaFoldDB" id="A0A9P6M1C7"/>
<dbReference type="Pfam" id="PF02541">
    <property type="entry name" value="Ppx-GppA"/>
    <property type="match status" value="1"/>
</dbReference>
<dbReference type="OrthoDB" id="2014654at2759"/>
<dbReference type="Gene3D" id="3.30.420.40">
    <property type="match status" value="1"/>
</dbReference>
<dbReference type="EMBL" id="JAAAHW010006505">
    <property type="protein sequence ID" value="KAF9959434.1"/>
    <property type="molecule type" value="Genomic_DNA"/>
</dbReference>
<protein>
    <recommendedName>
        <fullName evidence="2">Ppx/GppA phosphatase N-terminal domain-containing protein</fullName>
    </recommendedName>
</protein>